<evidence type="ECO:0000256" key="10">
    <source>
        <dbReference type="ARBA" id="ARBA00023273"/>
    </source>
</evidence>
<keyword evidence="10" id="KW-0966">Cell projection</keyword>
<dbReference type="PANTHER" id="PTHR12442">
    <property type="entry name" value="DYNEIN INTERMEDIATE CHAIN"/>
    <property type="match status" value="1"/>
</dbReference>
<dbReference type="GO" id="GO:0045503">
    <property type="term" value="F:dynein light chain binding"/>
    <property type="evidence" value="ECO:0007669"/>
    <property type="project" value="TreeGrafter"/>
</dbReference>
<organism evidence="13 14">
    <name type="scientific">Petrolisthes manimaculis</name>
    <dbReference type="NCBI Taxonomy" id="1843537"/>
    <lineage>
        <taxon>Eukaryota</taxon>
        <taxon>Metazoa</taxon>
        <taxon>Ecdysozoa</taxon>
        <taxon>Arthropoda</taxon>
        <taxon>Crustacea</taxon>
        <taxon>Multicrustacea</taxon>
        <taxon>Malacostraca</taxon>
        <taxon>Eumalacostraca</taxon>
        <taxon>Eucarida</taxon>
        <taxon>Decapoda</taxon>
        <taxon>Pleocyemata</taxon>
        <taxon>Anomura</taxon>
        <taxon>Galatheoidea</taxon>
        <taxon>Porcellanidae</taxon>
        <taxon>Petrolisthes</taxon>
    </lineage>
</organism>
<evidence type="ECO:0000256" key="8">
    <source>
        <dbReference type="ARBA" id="ARBA00023175"/>
    </source>
</evidence>
<dbReference type="InterPro" id="IPR001680">
    <property type="entry name" value="WD40_rpt"/>
</dbReference>
<keyword evidence="8" id="KW-0505">Motor protein</keyword>
<proteinExistence type="inferred from homology"/>
<evidence type="ECO:0000256" key="2">
    <source>
        <dbReference type="ARBA" id="ARBA00011059"/>
    </source>
</evidence>
<protein>
    <recommendedName>
        <fullName evidence="15">Dynein intermediate chain 2, ciliary</fullName>
    </recommendedName>
</protein>
<dbReference type="Gene3D" id="2.130.10.10">
    <property type="entry name" value="YVTN repeat-like/Quinoprotein amine dehydrogenase"/>
    <property type="match status" value="2"/>
</dbReference>
<evidence type="ECO:0000256" key="4">
    <source>
        <dbReference type="ARBA" id="ARBA00022574"/>
    </source>
</evidence>
<dbReference type="Proteomes" id="UP001292094">
    <property type="component" value="Unassembled WGS sequence"/>
</dbReference>
<dbReference type="PROSITE" id="PS50082">
    <property type="entry name" value="WD_REPEATS_2"/>
    <property type="match status" value="1"/>
</dbReference>
<dbReference type="GO" id="GO:0036158">
    <property type="term" value="P:outer dynein arm assembly"/>
    <property type="evidence" value="ECO:0007669"/>
    <property type="project" value="TreeGrafter"/>
</dbReference>
<evidence type="ECO:0000256" key="9">
    <source>
        <dbReference type="ARBA" id="ARBA00023212"/>
    </source>
</evidence>
<feature type="compositionally biased region" description="Basic and acidic residues" evidence="12">
    <location>
        <begin position="176"/>
        <end position="195"/>
    </location>
</feature>
<dbReference type="GO" id="GO:0045504">
    <property type="term" value="F:dynein heavy chain binding"/>
    <property type="evidence" value="ECO:0007669"/>
    <property type="project" value="TreeGrafter"/>
</dbReference>
<evidence type="ECO:0000256" key="5">
    <source>
        <dbReference type="ARBA" id="ARBA00022701"/>
    </source>
</evidence>
<keyword evidence="3" id="KW-0963">Cytoplasm</keyword>
<evidence type="ECO:0008006" key="15">
    <source>
        <dbReference type="Google" id="ProtNLM"/>
    </source>
</evidence>
<dbReference type="GO" id="GO:0005874">
    <property type="term" value="C:microtubule"/>
    <property type="evidence" value="ECO:0007669"/>
    <property type="project" value="UniProtKB-KW"/>
</dbReference>
<comment type="similarity">
    <text evidence="2">Belongs to the dynein intermediate chain family.</text>
</comment>
<evidence type="ECO:0000256" key="1">
    <source>
        <dbReference type="ARBA" id="ARBA00004430"/>
    </source>
</evidence>
<dbReference type="SMART" id="SM00320">
    <property type="entry name" value="WD40"/>
    <property type="match status" value="4"/>
</dbReference>
<keyword evidence="6" id="KW-0677">Repeat</keyword>
<comment type="subcellular location">
    <subcellularLocation>
        <location evidence="1">Cytoplasm</location>
        <location evidence="1">Cytoskeleton</location>
        <location evidence="1">Cilium axoneme</location>
    </subcellularLocation>
</comment>
<dbReference type="SUPFAM" id="SSF50978">
    <property type="entry name" value="WD40 repeat-like"/>
    <property type="match status" value="1"/>
</dbReference>
<keyword evidence="4 11" id="KW-0853">WD repeat</keyword>
<dbReference type="GO" id="GO:0036157">
    <property type="term" value="C:outer dynein arm"/>
    <property type="evidence" value="ECO:0007669"/>
    <property type="project" value="TreeGrafter"/>
</dbReference>
<reference evidence="13" key="1">
    <citation type="submission" date="2023-11" db="EMBL/GenBank/DDBJ databases">
        <title>Genome assemblies of two species of porcelain crab, Petrolisthes cinctipes and Petrolisthes manimaculis (Anomura: Porcellanidae).</title>
        <authorList>
            <person name="Angst P."/>
        </authorList>
    </citation>
    <scope>NUCLEOTIDE SEQUENCE</scope>
    <source>
        <strain evidence="13">PB745_02</strain>
        <tissue evidence="13">Gill</tissue>
    </source>
</reference>
<evidence type="ECO:0000256" key="3">
    <source>
        <dbReference type="ARBA" id="ARBA00022490"/>
    </source>
</evidence>
<dbReference type="AlphaFoldDB" id="A0AAE1UKU8"/>
<name>A0AAE1UKU8_9EUCA</name>
<comment type="caution">
    <text evidence="13">The sequence shown here is derived from an EMBL/GenBank/DDBJ whole genome shotgun (WGS) entry which is preliminary data.</text>
</comment>
<keyword evidence="7" id="KW-0243">Dynein</keyword>
<dbReference type="GO" id="GO:0003341">
    <property type="term" value="P:cilium movement"/>
    <property type="evidence" value="ECO:0007669"/>
    <property type="project" value="TreeGrafter"/>
</dbReference>
<sequence>MLARMAPRLRLRRREELLEEGEQGTREPEIIIKLTSKSGCVQNEVRYDLTSGIYQHILDDDLTFNLLTLPSRVILRDQQEFISNTIKDEVDEVTEGRRLMAEVYRDMISEEELARLESQHNPFNFSERVSQTNRFPLRSQGAQTEPPPSNCFSANTGPAEIHEAYSEVYDQTFQSNERERDEERERDRDTTRDETPPAPAYDSLVPPPPLKKEKHRGLVGLGRAVKVVERMVTQNIYDDISQDFRYWEDGSDEFRPLEGSLLPLWKFHHDRSRCLVLADVCWSPHYTDLFAAAYSPGGEGIACSGCGSGGMLCLYTLKNPATPERVYRAPCGVTCIAFHPKHKSVVAGGWSDGTVVMYDVRSPATPPLTILSTTLTGKHLLGVAQVYWLDTGSGEDLCLYSVALDGRVTQWLLHTTNLLHSDLLTFPSTSPPPSLHHQYHHHFTRIPPQEKISLEATFCLINEHKGIGTCLAFRPGDNETLLVGVDTGAVFQVSTHATTHALTRYSAHTACVRAVAWNTHHTLTFLSCSLDWTIKVWFQGQLSPLIVLDVGGAVAAASWSPYNSSVLVAVTEEGRVAVYDLSVRRCRPLCVQSLVQRRRVAASCVAFCPFHPIILVGGEKGNLLSLKLSPNLRRVHKDAKGADEKTLREIEWCKMERLVATNRG</sequence>
<evidence type="ECO:0000313" key="14">
    <source>
        <dbReference type="Proteomes" id="UP001292094"/>
    </source>
</evidence>
<dbReference type="EMBL" id="JAWZYT010000514">
    <property type="protein sequence ID" value="KAK4322550.1"/>
    <property type="molecule type" value="Genomic_DNA"/>
</dbReference>
<dbReference type="InterPro" id="IPR050687">
    <property type="entry name" value="Dynein_IC"/>
</dbReference>
<keyword evidence="9" id="KW-0206">Cytoskeleton</keyword>
<evidence type="ECO:0000256" key="11">
    <source>
        <dbReference type="PROSITE-ProRule" id="PRU00221"/>
    </source>
</evidence>
<dbReference type="Pfam" id="PF00400">
    <property type="entry name" value="WD40"/>
    <property type="match status" value="2"/>
</dbReference>
<evidence type="ECO:0000256" key="6">
    <source>
        <dbReference type="ARBA" id="ARBA00022737"/>
    </source>
</evidence>
<gene>
    <name evidence="13" type="ORF">Pmani_006729</name>
</gene>
<keyword evidence="5" id="KW-0493">Microtubule</keyword>
<dbReference type="InterPro" id="IPR036322">
    <property type="entry name" value="WD40_repeat_dom_sf"/>
</dbReference>
<evidence type="ECO:0000256" key="7">
    <source>
        <dbReference type="ARBA" id="ARBA00023017"/>
    </source>
</evidence>
<feature type="region of interest" description="Disordered" evidence="12">
    <location>
        <begin position="171"/>
        <end position="213"/>
    </location>
</feature>
<accession>A0AAE1UKU8</accession>
<evidence type="ECO:0000256" key="12">
    <source>
        <dbReference type="SAM" id="MobiDB-lite"/>
    </source>
</evidence>
<keyword evidence="14" id="KW-1185">Reference proteome</keyword>
<dbReference type="PANTHER" id="PTHR12442:SF11">
    <property type="entry name" value="DYNEIN AXONEMAL INTERMEDIATE CHAIN 1"/>
    <property type="match status" value="1"/>
</dbReference>
<dbReference type="InterPro" id="IPR015943">
    <property type="entry name" value="WD40/YVTN_repeat-like_dom_sf"/>
</dbReference>
<feature type="repeat" description="WD" evidence="11">
    <location>
        <begin position="505"/>
        <end position="537"/>
    </location>
</feature>
<feature type="region of interest" description="Disordered" evidence="12">
    <location>
        <begin position="137"/>
        <end position="156"/>
    </location>
</feature>
<evidence type="ECO:0000313" key="13">
    <source>
        <dbReference type="EMBL" id="KAK4322550.1"/>
    </source>
</evidence>